<keyword evidence="3" id="KW-1185">Reference proteome</keyword>
<feature type="compositionally biased region" description="Basic residues" evidence="1">
    <location>
        <begin position="103"/>
        <end position="113"/>
    </location>
</feature>
<reference evidence="2 3" key="1">
    <citation type="submission" date="2016-04" db="EMBL/GenBank/DDBJ databases">
        <title>A degradative enzymes factory behind the ericoid mycorrhizal symbiosis.</title>
        <authorList>
            <consortium name="DOE Joint Genome Institute"/>
            <person name="Martino E."/>
            <person name="Morin E."/>
            <person name="Grelet G."/>
            <person name="Kuo A."/>
            <person name="Kohler A."/>
            <person name="Daghino S."/>
            <person name="Barry K."/>
            <person name="Choi C."/>
            <person name="Cichocki N."/>
            <person name="Clum A."/>
            <person name="Copeland A."/>
            <person name="Hainaut M."/>
            <person name="Haridas S."/>
            <person name="Labutti K."/>
            <person name="Lindquist E."/>
            <person name="Lipzen A."/>
            <person name="Khouja H.-R."/>
            <person name="Murat C."/>
            <person name="Ohm R."/>
            <person name="Olson A."/>
            <person name="Spatafora J."/>
            <person name="Veneault-Fourrey C."/>
            <person name="Henrissat B."/>
            <person name="Grigoriev I."/>
            <person name="Martin F."/>
            <person name="Perotto S."/>
        </authorList>
    </citation>
    <scope>NUCLEOTIDE SEQUENCE [LARGE SCALE GENOMIC DNA]</scope>
    <source>
        <strain evidence="2 3">F</strain>
    </source>
</reference>
<protein>
    <recommendedName>
        <fullName evidence="4">Myb-like domain-containing protein</fullName>
    </recommendedName>
</protein>
<evidence type="ECO:0000313" key="2">
    <source>
        <dbReference type="EMBL" id="PMD38796.1"/>
    </source>
</evidence>
<dbReference type="Proteomes" id="UP000235786">
    <property type="component" value="Unassembled WGS sequence"/>
</dbReference>
<sequence length="145" mass="15886">MSEGSPNRSSASSKSTTSPLLFFQIILLNMKNKPDVDWVVVAEKAGYNSGITARVRFSQIMNKLAREGGRSPLKPSTASSTDCSGDTKTQNHNGKTSFPSRVTKSKPVHRKNRMVKEERDSESSVETEQMFEGTITPTALGAQMM</sequence>
<evidence type="ECO:0008006" key="4">
    <source>
        <dbReference type="Google" id="ProtNLM"/>
    </source>
</evidence>
<gene>
    <name evidence="2" type="ORF">L207DRAFT_530264</name>
</gene>
<feature type="compositionally biased region" description="Polar residues" evidence="1">
    <location>
        <begin position="74"/>
        <end position="102"/>
    </location>
</feature>
<evidence type="ECO:0000313" key="3">
    <source>
        <dbReference type="Proteomes" id="UP000235786"/>
    </source>
</evidence>
<feature type="region of interest" description="Disordered" evidence="1">
    <location>
        <begin position="66"/>
        <end position="130"/>
    </location>
</feature>
<accession>A0A2J6RJU9</accession>
<dbReference type="EMBL" id="KZ613947">
    <property type="protein sequence ID" value="PMD38796.1"/>
    <property type="molecule type" value="Genomic_DNA"/>
</dbReference>
<evidence type="ECO:0000256" key="1">
    <source>
        <dbReference type="SAM" id="MobiDB-lite"/>
    </source>
</evidence>
<name>A0A2J6RJU9_HYAVF</name>
<dbReference type="OrthoDB" id="5403747at2759"/>
<dbReference type="AlphaFoldDB" id="A0A2J6RJU9"/>
<organism evidence="2 3">
    <name type="scientific">Hyaloscypha variabilis (strain UAMH 11265 / GT02V1 / F)</name>
    <name type="common">Meliniomyces variabilis</name>
    <dbReference type="NCBI Taxonomy" id="1149755"/>
    <lineage>
        <taxon>Eukaryota</taxon>
        <taxon>Fungi</taxon>
        <taxon>Dikarya</taxon>
        <taxon>Ascomycota</taxon>
        <taxon>Pezizomycotina</taxon>
        <taxon>Leotiomycetes</taxon>
        <taxon>Helotiales</taxon>
        <taxon>Hyaloscyphaceae</taxon>
        <taxon>Hyaloscypha</taxon>
        <taxon>Hyaloscypha variabilis</taxon>
    </lineage>
</organism>
<proteinExistence type="predicted"/>
<dbReference type="STRING" id="1149755.A0A2J6RJU9"/>